<protein>
    <submittedName>
        <fullName evidence="1">Uncharacterized protein</fullName>
    </submittedName>
</protein>
<reference evidence="1" key="1">
    <citation type="submission" date="2018-02" db="EMBL/GenBank/DDBJ databases">
        <title>Rhizophora mucronata_Transcriptome.</title>
        <authorList>
            <person name="Meera S.P."/>
            <person name="Sreeshan A."/>
            <person name="Augustine A."/>
        </authorList>
    </citation>
    <scope>NUCLEOTIDE SEQUENCE</scope>
    <source>
        <tissue evidence="1">Leaf</tissue>
    </source>
</reference>
<evidence type="ECO:0000313" key="1">
    <source>
        <dbReference type="EMBL" id="MBX58334.1"/>
    </source>
</evidence>
<name>A0A2P2PUB3_RHIMU</name>
<sequence length="94" mass="10634">MHNPGQVTRGLNFNEMEGMLPESSTTISNGTFVGNETNPQQFCPFFSQTYPGTPEFLSHLSFGDCNGQQYSLDDALYFHWQKESQVLSYSQGPW</sequence>
<proteinExistence type="predicted"/>
<dbReference type="AlphaFoldDB" id="A0A2P2PUB3"/>
<organism evidence="1">
    <name type="scientific">Rhizophora mucronata</name>
    <name type="common">Asiatic mangrove</name>
    <dbReference type="NCBI Taxonomy" id="61149"/>
    <lineage>
        <taxon>Eukaryota</taxon>
        <taxon>Viridiplantae</taxon>
        <taxon>Streptophyta</taxon>
        <taxon>Embryophyta</taxon>
        <taxon>Tracheophyta</taxon>
        <taxon>Spermatophyta</taxon>
        <taxon>Magnoliopsida</taxon>
        <taxon>eudicotyledons</taxon>
        <taxon>Gunneridae</taxon>
        <taxon>Pentapetalae</taxon>
        <taxon>rosids</taxon>
        <taxon>fabids</taxon>
        <taxon>Malpighiales</taxon>
        <taxon>Rhizophoraceae</taxon>
        <taxon>Rhizophora</taxon>
    </lineage>
</organism>
<dbReference type="EMBL" id="GGEC01077850">
    <property type="protein sequence ID" value="MBX58334.1"/>
    <property type="molecule type" value="Transcribed_RNA"/>
</dbReference>
<accession>A0A2P2PUB3</accession>